<feature type="compositionally biased region" description="Basic residues" evidence="1">
    <location>
        <begin position="132"/>
        <end position="144"/>
    </location>
</feature>
<comment type="caution">
    <text evidence="2">The sequence shown here is derived from an EMBL/GenBank/DDBJ whole genome shotgun (WGS) entry which is preliminary data.</text>
</comment>
<evidence type="ECO:0000313" key="3">
    <source>
        <dbReference type="Proteomes" id="UP001190700"/>
    </source>
</evidence>
<reference evidence="2 3" key="1">
    <citation type="journal article" date="2015" name="Genome Biol. Evol.">
        <title>Comparative Genomics of a Bacterivorous Green Alga Reveals Evolutionary Causalities and Consequences of Phago-Mixotrophic Mode of Nutrition.</title>
        <authorList>
            <person name="Burns J.A."/>
            <person name="Paasch A."/>
            <person name="Narechania A."/>
            <person name="Kim E."/>
        </authorList>
    </citation>
    <scope>NUCLEOTIDE SEQUENCE [LARGE SCALE GENOMIC DNA]</scope>
    <source>
        <strain evidence="2 3">PLY_AMNH</strain>
    </source>
</reference>
<gene>
    <name evidence="2" type="ORF">CYMTET_51914</name>
</gene>
<keyword evidence="3" id="KW-1185">Reference proteome</keyword>
<dbReference type="EMBL" id="LGRX02034350">
    <property type="protein sequence ID" value="KAK3238044.1"/>
    <property type="molecule type" value="Genomic_DNA"/>
</dbReference>
<protein>
    <submittedName>
        <fullName evidence="2">Uncharacterized protein</fullName>
    </submittedName>
</protein>
<organism evidence="2 3">
    <name type="scientific">Cymbomonas tetramitiformis</name>
    <dbReference type="NCBI Taxonomy" id="36881"/>
    <lineage>
        <taxon>Eukaryota</taxon>
        <taxon>Viridiplantae</taxon>
        <taxon>Chlorophyta</taxon>
        <taxon>Pyramimonadophyceae</taxon>
        <taxon>Pyramimonadales</taxon>
        <taxon>Pyramimonadaceae</taxon>
        <taxon>Cymbomonas</taxon>
    </lineage>
</organism>
<proteinExistence type="predicted"/>
<sequence length="162" mass="18402">MLASNFWRAAQRSRVCDIQSQLPAFTTLSKLYGVFSDCPISVNPLYGAPSGCLSTYSSSYRGYCASVDVAGNDAEPKEVPGKQGYAGMHRLYRYTPDQTLPVKNRNHRKRLWKNMVFIQAQEKQLADQTKASNRRKQDKLRAKWKAGAERARAWKEHLASQE</sequence>
<dbReference type="Proteomes" id="UP001190700">
    <property type="component" value="Unassembled WGS sequence"/>
</dbReference>
<evidence type="ECO:0000256" key="1">
    <source>
        <dbReference type="SAM" id="MobiDB-lite"/>
    </source>
</evidence>
<name>A0AAE0ERV7_9CHLO</name>
<feature type="region of interest" description="Disordered" evidence="1">
    <location>
        <begin position="123"/>
        <end position="146"/>
    </location>
</feature>
<evidence type="ECO:0000313" key="2">
    <source>
        <dbReference type="EMBL" id="KAK3238044.1"/>
    </source>
</evidence>
<accession>A0AAE0ERV7</accession>
<dbReference type="AlphaFoldDB" id="A0AAE0ERV7"/>